<dbReference type="PANTHER" id="PTHR18949:SF0">
    <property type="entry name" value="CALDESMON"/>
    <property type="match status" value="1"/>
</dbReference>
<evidence type="ECO:0000313" key="2">
    <source>
        <dbReference type="Ensembl" id="ENSSORP00005045302.1"/>
    </source>
</evidence>
<evidence type="ECO:0000313" key="3">
    <source>
        <dbReference type="Proteomes" id="UP000472271"/>
    </source>
</evidence>
<organism evidence="2 3">
    <name type="scientific">Sphaeramia orbicularis</name>
    <name type="common">orbiculate cardinalfish</name>
    <dbReference type="NCBI Taxonomy" id="375764"/>
    <lineage>
        <taxon>Eukaryota</taxon>
        <taxon>Metazoa</taxon>
        <taxon>Chordata</taxon>
        <taxon>Craniata</taxon>
        <taxon>Vertebrata</taxon>
        <taxon>Euteleostomi</taxon>
        <taxon>Actinopterygii</taxon>
        <taxon>Neopterygii</taxon>
        <taxon>Teleostei</taxon>
        <taxon>Neoteleostei</taxon>
        <taxon>Acanthomorphata</taxon>
        <taxon>Gobiaria</taxon>
        <taxon>Kurtiformes</taxon>
        <taxon>Apogonoidei</taxon>
        <taxon>Apogonidae</taxon>
        <taxon>Apogoninae</taxon>
        <taxon>Sphaeramia</taxon>
    </lineage>
</organism>
<dbReference type="GO" id="GO:0003779">
    <property type="term" value="F:actin binding"/>
    <property type="evidence" value="ECO:0007669"/>
    <property type="project" value="TreeGrafter"/>
</dbReference>
<feature type="compositionally biased region" description="Basic and acidic residues" evidence="1">
    <location>
        <begin position="339"/>
        <end position="357"/>
    </location>
</feature>
<dbReference type="GO" id="GO:0017022">
    <property type="term" value="F:myosin binding"/>
    <property type="evidence" value="ECO:0007669"/>
    <property type="project" value="TreeGrafter"/>
</dbReference>
<feature type="region of interest" description="Disordered" evidence="1">
    <location>
        <begin position="59"/>
        <end position="295"/>
    </location>
</feature>
<sequence length="372" mass="41588">MRSTPGCVNTFYDFYDNTFYFLFSNNSTYVLCLMFYFINFCACVFCAKEEKPKRFGFKEKNEPTKQIGSPFESKLKKTEKTSSRENVPSNKADEVQKQEAEKKLQELKRRRNDAESEELEKMKQKQQGAEAELEELKKKREERRKVMEEEEKQKKQELEEKKAKEQEEKKRMKEEIEKRRAEAAEKKKQMEEESGKPAFTISPKGSSKIGEKAGFLNKSAQKSTPSRVSHTPIVSKIGNRMEQYASAVQGQREVKSPKSTVADIPSGGARNIKNMWEKGNISGSSESPSPANKDLAGIKVGVAGRVNSWMAKPAEPEKTAAPAPVASSPAAASPAAKPADQKPGDIGNKRGMWETKKGSTPAKVAVGGKGKW</sequence>
<dbReference type="GO" id="GO:0001525">
    <property type="term" value="P:angiogenesis"/>
    <property type="evidence" value="ECO:0007669"/>
    <property type="project" value="TreeGrafter"/>
</dbReference>
<dbReference type="Proteomes" id="UP000472271">
    <property type="component" value="Chromosome 6"/>
</dbReference>
<feature type="compositionally biased region" description="Low complexity" evidence="1">
    <location>
        <begin position="319"/>
        <end position="338"/>
    </location>
</feature>
<dbReference type="PANTHER" id="PTHR18949">
    <property type="entry name" value="CALDESMON"/>
    <property type="match status" value="1"/>
</dbReference>
<feature type="region of interest" description="Disordered" evidence="1">
    <location>
        <begin position="310"/>
        <end position="372"/>
    </location>
</feature>
<reference evidence="2" key="3">
    <citation type="submission" date="2025-09" db="UniProtKB">
        <authorList>
            <consortium name="Ensembl"/>
        </authorList>
    </citation>
    <scope>IDENTIFICATION</scope>
</reference>
<dbReference type="GO" id="GO:0051017">
    <property type="term" value="P:actin filament bundle assembly"/>
    <property type="evidence" value="ECO:0007669"/>
    <property type="project" value="TreeGrafter"/>
</dbReference>
<gene>
    <name evidence="2" type="primary">LOC115420394</name>
</gene>
<dbReference type="AlphaFoldDB" id="A0A673BXF0"/>
<feature type="compositionally biased region" description="Polar residues" evidence="1">
    <location>
        <begin position="281"/>
        <end position="290"/>
    </location>
</feature>
<proteinExistence type="predicted"/>
<accession>A0A673BXF0</accession>
<feature type="compositionally biased region" description="Basic and acidic residues" evidence="1">
    <location>
        <begin position="73"/>
        <end position="83"/>
    </location>
</feature>
<protein>
    <submittedName>
        <fullName evidence="2">Caldesmon 1b</fullName>
    </submittedName>
</protein>
<feature type="compositionally biased region" description="Basic and acidic residues" evidence="1">
    <location>
        <begin position="134"/>
        <end position="195"/>
    </location>
</feature>
<dbReference type="Ensembl" id="ENSSORT00005046451.1">
    <property type="protein sequence ID" value="ENSSORP00005045302.1"/>
    <property type="gene ID" value="ENSSORG00005020812.1"/>
</dbReference>
<feature type="compositionally biased region" description="Basic and acidic residues" evidence="1">
    <location>
        <begin position="91"/>
        <end position="107"/>
    </location>
</feature>
<dbReference type="InParanoid" id="A0A673BXF0"/>
<dbReference type="Pfam" id="PF02029">
    <property type="entry name" value="Caldesmon"/>
    <property type="match status" value="1"/>
</dbReference>
<keyword evidence="3" id="KW-1185">Reference proteome</keyword>
<dbReference type="InterPro" id="IPR006018">
    <property type="entry name" value="Caldesmon_LSP"/>
</dbReference>
<dbReference type="GO" id="GO:0015629">
    <property type="term" value="C:actin cytoskeleton"/>
    <property type="evidence" value="ECO:0007669"/>
    <property type="project" value="TreeGrafter"/>
</dbReference>
<name>A0A673BXF0_9TELE</name>
<reference evidence="2" key="2">
    <citation type="submission" date="2025-08" db="UniProtKB">
        <authorList>
            <consortium name="Ensembl"/>
        </authorList>
    </citation>
    <scope>IDENTIFICATION</scope>
</reference>
<reference evidence="2" key="1">
    <citation type="submission" date="2019-06" db="EMBL/GenBank/DDBJ databases">
        <authorList>
            <consortium name="Wellcome Sanger Institute Data Sharing"/>
        </authorList>
    </citation>
    <scope>NUCLEOTIDE SEQUENCE [LARGE SCALE GENOMIC DNA]</scope>
</reference>
<feature type="compositionally biased region" description="Polar residues" evidence="1">
    <location>
        <begin position="218"/>
        <end position="229"/>
    </location>
</feature>
<evidence type="ECO:0000256" key="1">
    <source>
        <dbReference type="SAM" id="MobiDB-lite"/>
    </source>
</evidence>